<evidence type="ECO:0000313" key="2">
    <source>
        <dbReference type="EMBL" id="MFC7151185.1"/>
    </source>
</evidence>
<gene>
    <name evidence="2" type="ORF">ACFQMJ_21830</name>
</gene>
<comment type="caution">
    <text evidence="2">The sequence shown here is derived from an EMBL/GenBank/DDBJ whole genome shotgun (WGS) entry which is preliminary data.</text>
</comment>
<dbReference type="InterPro" id="IPR036928">
    <property type="entry name" value="AS_sf"/>
</dbReference>
<keyword evidence="3" id="KW-1185">Reference proteome</keyword>
<dbReference type="InterPro" id="IPR023631">
    <property type="entry name" value="Amidase_dom"/>
</dbReference>
<feature type="domain" description="Amidase" evidence="1">
    <location>
        <begin position="31"/>
        <end position="389"/>
    </location>
</feature>
<dbReference type="PANTHER" id="PTHR42678:SF34">
    <property type="entry name" value="OS04G0183300 PROTEIN"/>
    <property type="match status" value="1"/>
</dbReference>
<dbReference type="Proteomes" id="UP001596378">
    <property type="component" value="Unassembled WGS sequence"/>
</dbReference>
<accession>A0ABW2FGV1</accession>
<sequence length="496" mass="53250">MDKWTKEMIIEADIALLQAAMEAGELSAADCVRWYLERIERFNPKLKAVLEVNPDAIAEAEALDSERRDSGARGPLHGIPIMLKDNIDTGDRMHTSAGSVALADHFAPKDSFAAAQLRAAGAVFLGKANMTEWANFMSSTMWAGYSSRGGLTLNPYGPGELFVGGSSSGPGAAVAANLCAAAIGTETSGSIISPSSQNCLVGLKPTIGLVSRSGIIPITQSQDSAGPMTRTVRDAAILLGALTAVDSEDASMLMDGREAYADYTRFLDPDGLRAARIGIPRQYYRDLDQARLAIIERAIALCKECGATIVDPVSLPCENAKWDWDVMRYEFKKGLNDYLAQAGAGASVRSLDELIAYNERHRDSALKYGQNLLIGANETSGLLTEPVYTESLRLNREVARNQGIDHAIREHRLDALLFLGNEEGLDLSARAGYPALTVPGGFARTGVIAEGGYTTKGPQGITFVGTAYSEPALFRLAYAYECASHYRFAPADSHLL</sequence>
<name>A0ABW2FGV1_9BACL</name>
<organism evidence="2 3">
    <name type="scientific">Cohnella cellulosilytica</name>
    <dbReference type="NCBI Taxonomy" id="986710"/>
    <lineage>
        <taxon>Bacteria</taxon>
        <taxon>Bacillati</taxon>
        <taxon>Bacillota</taxon>
        <taxon>Bacilli</taxon>
        <taxon>Bacillales</taxon>
        <taxon>Paenibacillaceae</taxon>
        <taxon>Cohnella</taxon>
    </lineage>
</organism>
<dbReference type="NCBIfam" id="NF005300">
    <property type="entry name" value="PRK06828.1"/>
    <property type="match status" value="1"/>
</dbReference>
<protein>
    <submittedName>
        <fullName evidence="2">Amidase family protein</fullName>
    </submittedName>
</protein>
<dbReference type="Gene3D" id="3.90.1300.10">
    <property type="entry name" value="Amidase signature (AS) domain"/>
    <property type="match status" value="1"/>
</dbReference>
<reference evidence="3" key="1">
    <citation type="journal article" date="2019" name="Int. J. Syst. Evol. Microbiol.">
        <title>The Global Catalogue of Microorganisms (GCM) 10K type strain sequencing project: providing services to taxonomists for standard genome sequencing and annotation.</title>
        <authorList>
            <consortium name="The Broad Institute Genomics Platform"/>
            <consortium name="The Broad Institute Genome Sequencing Center for Infectious Disease"/>
            <person name="Wu L."/>
            <person name="Ma J."/>
        </authorList>
    </citation>
    <scope>NUCLEOTIDE SEQUENCE [LARGE SCALE GENOMIC DNA]</scope>
    <source>
        <strain evidence="3">KCTC 12907</strain>
    </source>
</reference>
<evidence type="ECO:0000313" key="3">
    <source>
        <dbReference type="Proteomes" id="UP001596378"/>
    </source>
</evidence>
<dbReference type="RefSeq" id="WP_378049509.1">
    <property type="nucleotide sequence ID" value="NZ_JBHMDN010000021.1"/>
</dbReference>
<dbReference type="PANTHER" id="PTHR42678">
    <property type="entry name" value="AMIDASE"/>
    <property type="match status" value="1"/>
</dbReference>
<dbReference type="Pfam" id="PF01425">
    <property type="entry name" value="Amidase"/>
    <property type="match status" value="1"/>
</dbReference>
<proteinExistence type="predicted"/>
<dbReference type="EMBL" id="JBHTAI010000014">
    <property type="protein sequence ID" value="MFC7151185.1"/>
    <property type="molecule type" value="Genomic_DNA"/>
</dbReference>
<dbReference type="SUPFAM" id="SSF75304">
    <property type="entry name" value="Amidase signature (AS) enzymes"/>
    <property type="match status" value="1"/>
</dbReference>
<evidence type="ECO:0000259" key="1">
    <source>
        <dbReference type="Pfam" id="PF01425"/>
    </source>
</evidence>